<evidence type="ECO:0000313" key="3">
    <source>
        <dbReference type="Proteomes" id="UP000031433"/>
    </source>
</evidence>
<dbReference type="PANTHER" id="PTHR36836">
    <property type="entry name" value="COLANIC ACID BIOSYNTHESIS PROTEIN WCAK"/>
    <property type="match status" value="1"/>
</dbReference>
<feature type="domain" description="Polysaccharide pyruvyl transferase" evidence="1">
    <location>
        <begin position="56"/>
        <end position="325"/>
    </location>
</feature>
<sequence>MICASGARIVGAVTEDDLKFSLLYKQRDPTESLTQKIVKQFIPPLVTKARMLIDRLLPAAGSDDMIPASWDQFESAADTVLRDPHVRSSLVKMIEDADLAVIHGDGCMVGNTRIARAELFLSYLIKKRFGKPVIMVNHTADFDHPTLRAMAENVYPLFDDVVFRDPISAQRCTSLCRGRFSADTAFLFKPVPLADWLPVAQRPTYFDVWPDTACFNPAEPYLCIGGSSIFSYNGTPQELIERVAALVTHIGSIYRGQIVLTVSDIVDQAVFRPIAQQLNLPLVGLTTPVQQAVDIIGNAQAYVGGRWHPSIFALRGGTPVVPISSKTFKMQALIEMSGLASCTFDALSIDQEKERMGQQLMSYIAQGDGLRHQLKLWAEEKSKNCWDNVTYLKQFPGSATTA</sequence>
<reference evidence="2 3" key="1">
    <citation type="submission" date="2015-01" db="EMBL/GenBank/DDBJ databases">
        <title>Genome sequence of the anaerobic bacterium Geobacter soli GSS01, a dissimilatory Fe(III) reducer from soil.</title>
        <authorList>
            <person name="Yang G."/>
            <person name="Zhou S."/>
        </authorList>
    </citation>
    <scope>NUCLEOTIDE SEQUENCE [LARGE SCALE GENOMIC DNA]</scope>
    <source>
        <strain evidence="2 3">GSS01</strain>
    </source>
</reference>
<dbReference type="Proteomes" id="UP000031433">
    <property type="component" value="Unassembled WGS sequence"/>
</dbReference>
<dbReference type="GO" id="GO:0016740">
    <property type="term" value="F:transferase activity"/>
    <property type="evidence" value="ECO:0007669"/>
    <property type="project" value="UniProtKB-KW"/>
</dbReference>
<accession>A0A0C1R0V9</accession>
<protein>
    <submittedName>
        <fullName evidence="2">Polysaccharide pyruvyl transferase</fullName>
    </submittedName>
</protein>
<gene>
    <name evidence="2" type="ORF">SE37_04825</name>
</gene>
<keyword evidence="2" id="KW-0808">Transferase</keyword>
<dbReference type="EMBL" id="JXBL01000001">
    <property type="protein sequence ID" value="KIE44146.1"/>
    <property type="molecule type" value="Genomic_DNA"/>
</dbReference>
<dbReference type="PANTHER" id="PTHR36836:SF1">
    <property type="entry name" value="COLANIC ACID BIOSYNTHESIS PROTEIN WCAK"/>
    <property type="match status" value="1"/>
</dbReference>
<dbReference type="InterPro" id="IPR007345">
    <property type="entry name" value="Polysacch_pyruvyl_Trfase"/>
</dbReference>
<comment type="caution">
    <text evidence="2">The sequence shown here is derived from an EMBL/GenBank/DDBJ whole genome shotgun (WGS) entry which is preliminary data.</text>
</comment>
<evidence type="ECO:0000313" key="2">
    <source>
        <dbReference type="EMBL" id="KIE44146.1"/>
    </source>
</evidence>
<organism evidence="2 3">
    <name type="scientific">Geobacter soli</name>
    <dbReference type="NCBI Taxonomy" id="1510391"/>
    <lineage>
        <taxon>Bacteria</taxon>
        <taxon>Pseudomonadati</taxon>
        <taxon>Thermodesulfobacteriota</taxon>
        <taxon>Desulfuromonadia</taxon>
        <taxon>Geobacterales</taxon>
        <taxon>Geobacteraceae</taxon>
        <taxon>Geobacter</taxon>
    </lineage>
</organism>
<name>A0A0C1R0V9_9BACT</name>
<keyword evidence="3" id="KW-1185">Reference proteome</keyword>
<proteinExistence type="predicted"/>
<evidence type="ECO:0000259" key="1">
    <source>
        <dbReference type="Pfam" id="PF04230"/>
    </source>
</evidence>
<dbReference type="AlphaFoldDB" id="A0A0C1R0V9"/>
<dbReference type="Pfam" id="PF04230">
    <property type="entry name" value="PS_pyruv_trans"/>
    <property type="match status" value="1"/>
</dbReference>